<keyword evidence="8" id="KW-0805">Transcription regulation</keyword>
<dbReference type="GO" id="GO:0003677">
    <property type="term" value="F:DNA binding"/>
    <property type="evidence" value="ECO:0007669"/>
    <property type="project" value="UniProtKB-KW"/>
</dbReference>
<evidence type="ECO:0000256" key="4">
    <source>
        <dbReference type="ARBA" id="ARBA00022485"/>
    </source>
</evidence>
<evidence type="ECO:0000256" key="5">
    <source>
        <dbReference type="ARBA" id="ARBA00022723"/>
    </source>
</evidence>
<dbReference type="InterPro" id="IPR003482">
    <property type="entry name" value="Whib"/>
</dbReference>
<accession>A0A9X1PS09</accession>
<dbReference type="PROSITE" id="PS51674">
    <property type="entry name" value="4FE4S_WBL"/>
    <property type="match status" value="1"/>
</dbReference>
<dbReference type="AlphaFoldDB" id="A0A9X1PS09"/>
<protein>
    <submittedName>
        <fullName evidence="13">WhiB family transcriptional regulator</fullName>
    </submittedName>
</protein>
<dbReference type="GO" id="GO:0045454">
    <property type="term" value="P:cell redox homeostasis"/>
    <property type="evidence" value="ECO:0007669"/>
    <property type="project" value="TreeGrafter"/>
</dbReference>
<feature type="domain" description="4Fe-4S Wbl-type" evidence="12">
    <location>
        <begin position="24"/>
        <end position="83"/>
    </location>
</feature>
<dbReference type="GO" id="GO:0005737">
    <property type="term" value="C:cytoplasm"/>
    <property type="evidence" value="ECO:0007669"/>
    <property type="project" value="UniProtKB-SubCell"/>
</dbReference>
<dbReference type="GO" id="GO:0046872">
    <property type="term" value="F:metal ion binding"/>
    <property type="evidence" value="ECO:0007669"/>
    <property type="project" value="UniProtKB-KW"/>
</dbReference>
<keyword evidence="7" id="KW-0411">Iron-sulfur</keyword>
<dbReference type="GO" id="GO:0045892">
    <property type="term" value="P:negative regulation of DNA-templated transcription"/>
    <property type="evidence" value="ECO:0007669"/>
    <property type="project" value="TreeGrafter"/>
</dbReference>
<evidence type="ECO:0000256" key="1">
    <source>
        <dbReference type="ARBA" id="ARBA00001966"/>
    </source>
</evidence>
<name>A0A9X1PS09_STRM4</name>
<comment type="subcellular location">
    <subcellularLocation>
        <location evidence="2">Cytoplasm</location>
    </subcellularLocation>
</comment>
<proteinExistence type="inferred from homology"/>
<evidence type="ECO:0000256" key="3">
    <source>
        <dbReference type="ARBA" id="ARBA00006597"/>
    </source>
</evidence>
<keyword evidence="4" id="KW-0004">4Fe-4S</keyword>
<evidence type="ECO:0000256" key="11">
    <source>
        <dbReference type="ARBA" id="ARBA00023163"/>
    </source>
</evidence>
<dbReference type="PANTHER" id="PTHR38839">
    <property type="entry name" value="TRANSCRIPTIONAL REGULATOR WHID-RELATED"/>
    <property type="match status" value="1"/>
</dbReference>
<evidence type="ECO:0000256" key="8">
    <source>
        <dbReference type="ARBA" id="ARBA00023015"/>
    </source>
</evidence>
<evidence type="ECO:0000259" key="12">
    <source>
        <dbReference type="PROSITE" id="PS51674"/>
    </source>
</evidence>
<dbReference type="GO" id="GO:0047134">
    <property type="term" value="F:protein-disulfide reductase [NAD(P)H] activity"/>
    <property type="evidence" value="ECO:0007669"/>
    <property type="project" value="TreeGrafter"/>
</dbReference>
<keyword evidence="6" id="KW-0408">Iron</keyword>
<dbReference type="EMBL" id="JAKEIP010000005">
    <property type="protein sequence ID" value="MCF1592442.1"/>
    <property type="molecule type" value="Genomic_DNA"/>
</dbReference>
<organism evidence="13 14">
    <name type="scientific">Streptomyces muensis</name>
    <dbReference type="NCBI Taxonomy" id="1077944"/>
    <lineage>
        <taxon>Bacteria</taxon>
        <taxon>Bacillati</taxon>
        <taxon>Actinomycetota</taxon>
        <taxon>Actinomycetes</taxon>
        <taxon>Kitasatosporales</taxon>
        <taxon>Streptomycetaceae</taxon>
        <taxon>Streptomyces</taxon>
    </lineage>
</organism>
<evidence type="ECO:0000256" key="10">
    <source>
        <dbReference type="ARBA" id="ARBA00023157"/>
    </source>
</evidence>
<evidence type="ECO:0000256" key="7">
    <source>
        <dbReference type="ARBA" id="ARBA00023014"/>
    </source>
</evidence>
<gene>
    <name evidence="13" type="ORF">L0P92_02505</name>
</gene>
<sequence>MTPAAVLAGRPAAAKGSHWAQRSACHTTNADDFFEPGPAAQARAREICLTCPVRVACLTDRAAGGIAETEGMVGGLDQAQRRVLKVAELIGERPDLERAEQLLSPSWRYRLHKLRNGGHAPRRMAEILTGEGLTVDAITVRVALWWVGGSGKALARRASRDRRPLWQRLRDDHADEILRLRGSGARHIDVAEYLGVHVGTSTRAVQSLEVAA</sequence>
<dbReference type="RefSeq" id="WP_234760747.1">
    <property type="nucleotide sequence ID" value="NZ_JAKEIP010000005.1"/>
</dbReference>
<keyword evidence="5" id="KW-0479">Metal-binding</keyword>
<comment type="caution">
    <text evidence="13">The sequence shown here is derived from an EMBL/GenBank/DDBJ whole genome shotgun (WGS) entry which is preliminary data.</text>
</comment>
<keyword evidence="9" id="KW-0238">DNA-binding</keyword>
<reference evidence="13" key="1">
    <citation type="submission" date="2022-01" db="EMBL/GenBank/DDBJ databases">
        <title>Draft Genome Sequences of Seven Type Strains of the Genus Streptomyces.</title>
        <authorList>
            <person name="Aziz S."/>
            <person name="Coretto E."/>
            <person name="Chronakova A."/>
            <person name="Sproer C."/>
            <person name="Huber K."/>
            <person name="Nouioui I."/>
            <person name="Gross H."/>
        </authorList>
    </citation>
    <scope>NUCLEOTIDE SEQUENCE</scope>
    <source>
        <strain evidence="13">DSM 103493</strain>
    </source>
</reference>
<keyword evidence="14" id="KW-1185">Reference proteome</keyword>
<comment type="similarity">
    <text evidence="3">Belongs to the WhiB family.</text>
</comment>
<dbReference type="GO" id="GO:0051539">
    <property type="term" value="F:4 iron, 4 sulfur cluster binding"/>
    <property type="evidence" value="ECO:0007669"/>
    <property type="project" value="UniProtKB-KW"/>
</dbReference>
<keyword evidence="11" id="KW-0804">Transcription</keyword>
<dbReference type="InterPro" id="IPR034768">
    <property type="entry name" value="4FE4S_WBL"/>
</dbReference>
<evidence type="ECO:0000313" key="14">
    <source>
        <dbReference type="Proteomes" id="UP001139384"/>
    </source>
</evidence>
<dbReference type="Pfam" id="PF02467">
    <property type="entry name" value="Whib"/>
    <property type="match status" value="1"/>
</dbReference>
<evidence type="ECO:0000256" key="6">
    <source>
        <dbReference type="ARBA" id="ARBA00023004"/>
    </source>
</evidence>
<evidence type="ECO:0000313" key="13">
    <source>
        <dbReference type="EMBL" id="MCF1592442.1"/>
    </source>
</evidence>
<evidence type="ECO:0000256" key="2">
    <source>
        <dbReference type="ARBA" id="ARBA00004496"/>
    </source>
</evidence>
<comment type="cofactor">
    <cofactor evidence="1">
        <name>[4Fe-4S] cluster</name>
        <dbReference type="ChEBI" id="CHEBI:49883"/>
    </cofactor>
</comment>
<evidence type="ECO:0000256" key="9">
    <source>
        <dbReference type="ARBA" id="ARBA00023125"/>
    </source>
</evidence>
<dbReference type="Proteomes" id="UP001139384">
    <property type="component" value="Unassembled WGS sequence"/>
</dbReference>
<keyword evidence="10" id="KW-1015">Disulfide bond</keyword>